<feature type="compositionally biased region" description="Gly residues" evidence="1">
    <location>
        <begin position="222"/>
        <end position="234"/>
    </location>
</feature>
<evidence type="ECO:0000313" key="4">
    <source>
        <dbReference type="Proteomes" id="UP000799441"/>
    </source>
</evidence>
<feature type="region of interest" description="Disordered" evidence="1">
    <location>
        <begin position="47"/>
        <end position="234"/>
    </location>
</feature>
<feature type="compositionally biased region" description="Low complexity" evidence="1">
    <location>
        <begin position="169"/>
        <end position="191"/>
    </location>
</feature>
<dbReference type="Pfam" id="PF14475">
    <property type="entry name" value="Mso1_Sec1_bdg"/>
    <property type="match status" value="1"/>
</dbReference>
<comment type="caution">
    <text evidence="3">The sequence shown here is derived from an EMBL/GenBank/DDBJ whole genome shotgun (WGS) entry which is preliminary data.</text>
</comment>
<keyword evidence="4" id="KW-1185">Reference proteome</keyword>
<evidence type="ECO:0000313" key="3">
    <source>
        <dbReference type="EMBL" id="KAF2722060.1"/>
    </source>
</evidence>
<feature type="compositionally biased region" description="Gly residues" evidence="1">
    <location>
        <begin position="94"/>
        <end position="105"/>
    </location>
</feature>
<sequence length="234" mass="24391">MSSYLSNLLTSTTSRYNSIRRNLLDNEGDGDTEDDTHISRVLRGYYNEKGRPYPPWLPPDPKEKKAAVSQPVYGQQPGGYLGNRNQYGSSGQAHPGGGGGGGRAGLGDLWDTPANRNSAPAAAAPQSLRAGRRPLPGAAATGNSSNLAPPQQARPLPSQRAGSYQNPYASQSQQGPSNPSPAPSSGSGTAQDRLKARLWGGRASPLPSPSAGQTQNPMDQYGNGGGSGGYRKYG</sequence>
<feature type="compositionally biased region" description="Low complexity" evidence="1">
    <location>
        <begin position="114"/>
        <end position="140"/>
    </location>
</feature>
<dbReference type="InterPro" id="IPR028095">
    <property type="entry name" value="Mso1_N_dom"/>
</dbReference>
<organism evidence="3 4">
    <name type="scientific">Polychaeton citri CBS 116435</name>
    <dbReference type="NCBI Taxonomy" id="1314669"/>
    <lineage>
        <taxon>Eukaryota</taxon>
        <taxon>Fungi</taxon>
        <taxon>Dikarya</taxon>
        <taxon>Ascomycota</taxon>
        <taxon>Pezizomycotina</taxon>
        <taxon>Dothideomycetes</taxon>
        <taxon>Dothideomycetidae</taxon>
        <taxon>Capnodiales</taxon>
        <taxon>Capnodiaceae</taxon>
        <taxon>Polychaeton</taxon>
    </lineage>
</organism>
<proteinExistence type="predicted"/>
<dbReference type="EMBL" id="MU003785">
    <property type="protein sequence ID" value="KAF2722060.1"/>
    <property type="molecule type" value="Genomic_DNA"/>
</dbReference>
<name>A0A9P4Q9H1_9PEZI</name>
<dbReference type="AlphaFoldDB" id="A0A9P4Q9H1"/>
<evidence type="ECO:0000259" key="2">
    <source>
        <dbReference type="Pfam" id="PF14475"/>
    </source>
</evidence>
<dbReference type="OrthoDB" id="2683368at2759"/>
<feature type="domain" description="Mso1 N-terminal" evidence="2">
    <location>
        <begin position="18"/>
        <end position="57"/>
    </location>
</feature>
<reference evidence="3" key="1">
    <citation type="journal article" date="2020" name="Stud. Mycol.">
        <title>101 Dothideomycetes genomes: a test case for predicting lifestyles and emergence of pathogens.</title>
        <authorList>
            <person name="Haridas S."/>
            <person name="Albert R."/>
            <person name="Binder M."/>
            <person name="Bloem J."/>
            <person name="Labutti K."/>
            <person name="Salamov A."/>
            <person name="Andreopoulos B."/>
            <person name="Baker S."/>
            <person name="Barry K."/>
            <person name="Bills G."/>
            <person name="Bluhm B."/>
            <person name="Cannon C."/>
            <person name="Castanera R."/>
            <person name="Culley D."/>
            <person name="Daum C."/>
            <person name="Ezra D."/>
            <person name="Gonzalez J."/>
            <person name="Henrissat B."/>
            <person name="Kuo A."/>
            <person name="Liang C."/>
            <person name="Lipzen A."/>
            <person name="Lutzoni F."/>
            <person name="Magnuson J."/>
            <person name="Mondo S."/>
            <person name="Nolan M."/>
            <person name="Ohm R."/>
            <person name="Pangilinan J."/>
            <person name="Park H.-J."/>
            <person name="Ramirez L."/>
            <person name="Alfaro M."/>
            <person name="Sun H."/>
            <person name="Tritt A."/>
            <person name="Yoshinaga Y."/>
            <person name="Zwiers L.-H."/>
            <person name="Turgeon B."/>
            <person name="Goodwin S."/>
            <person name="Spatafora J."/>
            <person name="Crous P."/>
            <person name="Grigoriev I."/>
        </authorList>
    </citation>
    <scope>NUCLEOTIDE SEQUENCE</scope>
    <source>
        <strain evidence="3">CBS 116435</strain>
    </source>
</reference>
<gene>
    <name evidence="3" type="ORF">K431DRAFT_59487</name>
</gene>
<accession>A0A9P4Q9H1</accession>
<dbReference type="Proteomes" id="UP000799441">
    <property type="component" value="Unassembled WGS sequence"/>
</dbReference>
<evidence type="ECO:0000256" key="1">
    <source>
        <dbReference type="SAM" id="MobiDB-lite"/>
    </source>
</evidence>
<protein>
    <recommendedName>
        <fullName evidence="2">Mso1 N-terminal domain-containing protein</fullName>
    </recommendedName>
</protein>